<evidence type="ECO:0000313" key="3">
    <source>
        <dbReference type="Proteomes" id="UP000006860"/>
    </source>
</evidence>
<dbReference type="EMBL" id="CP002546">
    <property type="protein sequence ID" value="ADY58586.1"/>
    <property type="molecule type" value="Genomic_DNA"/>
</dbReference>
<feature type="region of interest" description="Disordered" evidence="1">
    <location>
        <begin position="1"/>
        <end position="29"/>
    </location>
</feature>
<protein>
    <submittedName>
        <fullName evidence="2">Uncharacterized protein</fullName>
    </submittedName>
</protein>
<gene>
    <name evidence="2" type="ordered locus">Plabr_0965</name>
</gene>
<feature type="compositionally biased region" description="Polar residues" evidence="1">
    <location>
        <begin position="1"/>
        <end position="27"/>
    </location>
</feature>
<dbReference type="KEGG" id="pbs:Plabr_0965"/>
<dbReference type="eggNOG" id="ENOG5033EDS">
    <property type="taxonomic scope" value="Bacteria"/>
</dbReference>
<sequence>MGTSADFSAPPNWNSGLKGTVTRTGGQRPTPAKVREILGEYVSSNGGSSGMSSGGGRLGSGATARSIASSLGGFVSSVARDGLDSALRSAGLSNLVGRPVTEVLLGLVARFGGTGGDVDSVDARNALSTTMDELCHDISSPEELGELLSDQVNEDRLGNILMNFFANYLYEQFCRVFFAQLITKHGDVQARSYLGAIRDVITSDVSRQTVGLELNGIDWAGQQGKSIAQTIMQNTLAIFG</sequence>
<reference evidence="3" key="1">
    <citation type="submission" date="2011-02" db="EMBL/GenBank/DDBJ databases">
        <title>The complete genome of Planctomyces brasiliensis DSM 5305.</title>
        <authorList>
            <person name="Lucas S."/>
            <person name="Copeland A."/>
            <person name="Lapidus A."/>
            <person name="Bruce D."/>
            <person name="Goodwin L."/>
            <person name="Pitluck S."/>
            <person name="Kyrpides N."/>
            <person name="Mavromatis K."/>
            <person name="Pagani I."/>
            <person name="Ivanova N."/>
            <person name="Ovchinnikova G."/>
            <person name="Lu M."/>
            <person name="Detter J.C."/>
            <person name="Han C."/>
            <person name="Land M."/>
            <person name="Hauser L."/>
            <person name="Markowitz V."/>
            <person name="Cheng J.-F."/>
            <person name="Hugenholtz P."/>
            <person name="Woyke T."/>
            <person name="Wu D."/>
            <person name="Tindall B."/>
            <person name="Pomrenke H.G."/>
            <person name="Brambilla E."/>
            <person name="Klenk H.-P."/>
            <person name="Eisen J.A."/>
        </authorList>
    </citation>
    <scope>NUCLEOTIDE SEQUENCE [LARGE SCALE GENOMIC DNA]</scope>
    <source>
        <strain evidence="3">ATCC 49424 / DSM 5305 / JCM 21570 / NBRC 103401 / IFAM 1448</strain>
    </source>
</reference>
<evidence type="ECO:0000256" key="1">
    <source>
        <dbReference type="SAM" id="MobiDB-lite"/>
    </source>
</evidence>
<name>F0SJ44_RUBBR</name>
<proteinExistence type="predicted"/>
<evidence type="ECO:0000313" key="2">
    <source>
        <dbReference type="EMBL" id="ADY58586.1"/>
    </source>
</evidence>
<dbReference type="HOGENOM" id="CLU_1150862_0_0_0"/>
<organism evidence="2 3">
    <name type="scientific">Rubinisphaera brasiliensis (strain ATCC 49424 / DSM 5305 / JCM 21570 / IAM 15109 / NBRC 103401 / IFAM 1448)</name>
    <name type="common">Planctomyces brasiliensis</name>
    <dbReference type="NCBI Taxonomy" id="756272"/>
    <lineage>
        <taxon>Bacteria</taxon>
        <taxon>Pseudomonadati</taxon>
        <taxon>Planctomycetota</taxon>
        <taxon>Planctomycetia</taxon>
        <taxon>Planctomycetales</taxon>
        <taxon>Planctomycetaceae</taxon>
        <taxon>Rubinisphaera</taxon>
    </lineage>
</organism>
<dbReference type="OrthoDB" id="1446755at2"/>
<dbReference type="Proteomes" id="UP000006860">
    <property type="component" value="Chromosome"/>
</dbReference>
<accession>F0SJ44</accession>
<dbReference type="RefSeq" id="WP_013627324.1">
    <property type="nucleotide sequence ID" value="NC_015174.1"/>
</dbReference>
<keyword evidence="3" id="KW-1185">Reference proteome</keyword>
<dbReference type="AlphaFoldDB" id="F0SJ44"/>
<dbReference type="STRING" id="756272.Plabr_0965"/>